<evidence type="ECO:0000313" key="2">
    <source>
        <dbReference type="Proteomes" id="UP001054945"/>
    </source>
</evidence>
<dbReference type="Proteomes" id="UP001054945">
    <property type="component" value="Unassembled WGS sequence"/>
</dbReference>
<sequence length="82" mass="9616">MHNFTKRSWKERSLSAVGWFCMEHEPIYLQRMSGSRGKNGQKLISHGFASLVDFLRKMTFIAVIANFDKTVSRRQRTGDCYR</sequence>
<proteinExistence type="predicted"/>
<evidence type="ECO:0000313" key="1">
    <source>
        <dbReference type="EMBL" id="GIX85725.1"/>
    </source>
</evidence>
<name>A0AAV4NN70_CAEEX</name>
<gene>
    <name evidence="1" type="ORF">CEXT_105441</name>
</gene>
<keyword evidence="2" id="KW-1185">Reference proteome</keyword>
<dbReference type="EMBL" id="BPLR01003539">
    <property type="protein sequence ID" value="GIX85725.1"/>
    <property type="molecule type" value="Genomic_DNA"/>
</dbReference>
<accession>A0AAV4NN70</accession>
<protein>
    <submittedName>
        <fullName evidence="1">Uncharacterized protein</fullName>
    </submittedName>
</protein>
<organism evidence="1 2">
    <name type="scientific">Caerostris extrusa</name>
    <name type="common">Bark spider</name>
    <name type="synonym">Caerostris bankana</name>
    <dbReference type="NCBI Taxonomy" id="172846"/>
    <lineage>
        <taxon>Eukaryota</taxon>
        <taxon>Metazoa</taxon>
        <taxon>Ecdysozoa</taxon>
        <taxon>Arthropoda</taxon>
        <taxon>Chelicerata</taxon>
        <taxon>Arachnida</taxon>
        <taxon>Araneae</taxon>
        <taxon>Araneomorphae</taxon>
        <taxon>Entelegynae</taxon>
        <taxon>Araneoidea</taxon>
        <taxon>Araneidae</taxon>
        <taxon>Caerostris</taxon>
    </lineage>
</organism>
<dbReference type="AlphaFoldDB" id="A0AAV4NN70"/>
<comment type="caution">
    <text evidence="1">The sequence shown here is derived from an EMBL/GenBank/DDBJ whole genome shotgun (WGS) entry which is preliminary data.</text>
</comment>
<reference evidence="1 2" key="1">
    <citation type="submission" date="2021-06" db="EMBL/GenBank/DDBJ databases">
        <title>Caerostris extrusa draft genome.</title>
        <authorList>
            <person name="Kono N."/>
            <person name="Arakawa K."/>
        </authorList>
    </citation>
    <scope>NUCLEOTIDE SEQUENCE [LARGE SCALE GENOMIC DNA]</scope>
</reference>